<keyword evidence="2" id="KW-1185">Reference proteome</keyword>
<dbReference type="Proteomes" id="UP000235162">
    <property type="component" value="Unassembled WGS sequence"/>
</dbReference>
<accession>A0AAP8MBR1</accession>
<dbReference type="KEGG" id="hja:BST95_00820"/>
<evidence type="ECO:0000313" key="2">
    <source>
        <dbReference type="Proteomes" id="UP000235162"/>
    </source>
</evidence>
<dbReference type="Pfam" id="PF10052">
    <property type="entry name" value="DUF2288"/>
    <property type="match status" value="1"/>
</dbReference>
<sequence length="113" mass="12855">MADNPQTPADDALSEDRETLLRREYHGQTARIQWHELQTYYARGAVVRVSSELDLVEVAVQLGLDNTEQFQQWITSGAVAAVKESEALAWYEANQELWAVVAAPWVLVQQREQ</sequence>
<comment type="caution">
    <text evidence="1">The sequence shown here is derived from an EMBL/GenBank/DDBJ whole genome shotgun (WGS) entry which is preliminary data.</text>
</comment>
<protein>
    <submittedName>
        <fullName evidence="1">DUF2288 domain-containing protein</fullName>
    </submittedName>
</protein>
<reference evidence="1 2" key="1">
    <citation type="submission" date="2018-01" db="EMBL/GenBank/DDBJ databases">
        <title>The draft genome sequence of Halioglobus japonicus S1-36.</title>
        <authorList>
            <person name="Du Z.-J."/>
            <person name="Shi M.-J."/>
        </authorList>
    </citation>
    <scope>NUCLEOTIDE SEQUENCE [LARGE SCALE GENOMIC DNA]</scope>
    <source>
        <strain evidence="1 2">S1-36</strain>
    </source>
</reference>
<dbReference type="RefSeq" id="WP_084197764.1">
    <property type="nucleotide sequence ID" value="NZ_BMYL01000006.1"/>
</dbReference>
<name>A0AAP8MBR1_9GAMM</name>
<proteinExistence type="predicted"/>
<dbReference type="InterPro" id="IPR018741">
    <property type="entry name" value="DUF2288"/>
</dbReference>
<dbReference type="AlphaFoldDB" id="A0AAP8MBR1"/>
<organism evidence="1 2">
    <name type="scientific">Halioglobus japonicus</name>
    <dbReference type="NCBI Taxonomy" id="930805"/>
    <lineage>
        <taxon>Bacteria</taxon>
        <taxon>Pseudomonadati</taxon>
        <taxon>Pseudomonadota</taxon>
        <taxon>Gammaproteobacteria</taxon>
        <taxon>Cellvibrionales</taxon>
        <taxon>Halieaceae</taxon>
        <taxon>Halioglobus</taxon>
    </lineage>
</organism>
<gene>
    <name evidence="1" type="ORF">C0029_17880</name>
</gene>
<dbReference type="EMBL" id="PKUR01000005">
    <property type="protein sequence ID" value="PLW84865.1"/>
    <property type="molecule type" value="Genomic_DNA"/>
</dbReference>
<evidence type="ECO:0000313" key="1">
    <source>
        <dbReference type="EMBL" id="PLW84865.1"/>
    </source>
</evidence>